<keyword evidence="2" id="KW-1185">Reference proteome</keyword>
<evidence type="ECO:0000313" key="1">
    <source>
        <dbReference type="EMBL" id="ADQ17820.1"/>
    </source>
</evidence>
<evidence type="ECO:0000313" key="2">
    <source>
        <dbReference type="Proteomes" id="UP000007435"/>
    </source>
</evidence>
<dbReference type="SUPFAM" id="SSF48695">
    <property type="entry name" value="Multiheme cytochromes"/>
    <property type="match status" value="1"/>
</dbReference>
<sequence>MRSCFFMAICLLLFQCTKEEANTTFPYPKLSDYQLFKGEMKLLSPNDELLEFEPTASLFTDYAFKKRFVKIPKDSVAHLPEHPDEPIVFPNETILVKNFYYPLDFSKPEGERKIIETRLLIRTKNTWEAYTYLWNEAQTEALLKNVGATVPVTYFDKDTVKLDYVVPQKTQCRSCHQRDGEMQPIGPKGKQLADQLSRWKALGKIDSDQFTGKKLVPPFDPNYPLEDRARSYLDVNCGHCHSSTGPASTSGLHYNREETRNFHLGVMKSPVAAGLGGGGLKFDIKPGSSEESIVVYRMNSTHPGVMMPELGRVTVHQEAVDLIRAWINSL</sequence>
<proteinExistence type="predicted"/>
<accession>E4RTU6</accession>
<dbReference type="STRING" id="649349.Lbys_2124"/>
<dbReference type="AlphaFoldDB" id="E4RTU6"/>
<name>E4RTU6_LEAB4</name>
<dbReference type="eggNOG" id="COG2010">
    <property type="taxonomic scope" value="Bacteria"/>
</dbReference>
<dbReference type="Proteomes" id="UP000007435">
    <property type="component" value="Chromosome"/>
</dbReference>
<dbReference type="EMBL" id="CP002305">
    <property type="protein sequence ID" value="ADQ17820.1"/>
    <property type="molecule type" value="Genomic_DNA"/>
</dbReference>
<dbReference type="HOGENOM" id="CLU_035802_0_0_10"/>
<gene>
    <name evidence="1" type="ordered locus">Lbys_2124</name>
</gene>
<protein>
    <submittedName>
        <fullName evidence="1">Uncharacterized protein</fullName>
    </submittedName>
</protein>
<organism evidence="1 2">
    <name type="scientific">Leadbetterella byssophila (strain DSM 17132 / JCM 16389 / KACC 11308 / NBRC 106382 / 4M15)</name>
    <dbReference type="NCBI Taxonomy" id="649349"/>
    <lineage>
        <taxon>Bacteria</taxon>
        <taxon>Pseudomonadati</taxon>
        <taxon>Bacteroidota</taxon>
        <taxon>Cytophagia</taxon>
        <taxon>Cytophagales</taxon>
        <taxon>Leadbetterellaceae</taxon>
        <taxon>Leadbetterella</taxon>
    </lineage>
</organism>
<dbReference type="InterPro" id="IPR036280">
    <property type="entry name" value="Multihaem_cyt_sf"/>
</dbReference>
<dbReference type="KEGG" id="lby:Lbys_2124"/>
<reference key="1">
    <citation type="submission" date="2010-11" db="EMBL/GenBank/DDBJ databases">
        <title>The complete genome of Leadbetterella byssophila DSM 17132.</title>
        <authorList>
            <consortium name="US DOE Joint Genome Institute (JGI-PGF)"/>
            <person name="Lucas S."/>
            <person name="Copeland A."/>
            <person name="Lapidus A."/>
            <person name="Glavina del Rio T."/>
            <person name="Dalin E."/>
            <person name="Tice H."/>
            <person name="Bruce D."/>
            <person name="Goodwin L."/>
            <person name="Pitluck S."/>
            <person name="Kyrpides N."/>
            <person name="Mavromatis K."/>
            <person name="Ivanova N."/>
            <person name="Teshima H."/>
            <person name="Brettin T."/>
            <person name="Detter J.C."/>
            <person name="Han C."/>
            <person name="Tapia R."/>
            <person name="Land M."/>
            <person name="Hauser L."/>
            <person name="Markowitz V."/>
            <person name="Cheng J.-F."/>
            <person name="Hugenholtz P."/>
            <person name="Woyke T."/>
            <person name="Wu D."/>
            <person name="Tindall B."/>
            <person name="Pomrenke H.G."/>
            <person name="Brambilla E."/>
            <person name="Klenk H.-P."/>
            <person name="Eisen J.A."/>
        </authorList>
    </citation>
    <scope>NUCLEOTIDE SEQUENCE [LARGE SCALE GENOMIC DNA]</scope>
    <source>
        <strain>DSM 17132</strain>
    </source>
</reference>
<reference evidence="1 2" key="2">
    <citation type="journal article" date="2011" name="Stand. Genomic Sci.">
        <title>Complete genome sequence of Leadbetterella byssophila type strain (4M15).</title>
        <authorList>
            <person name="Abt B."/>
            <person name="Teshima H."/>
            <person name="Lucas S."/>
            <person name="Lapidus A."/>
            <person name="Del Rio T.G."/>
            <person name="Nolan M."/>
            <person name="Tice H."/>
            <person name="Cheng J.F."/>
            <person name="Pitluck S."/>
            <person name="Liolios K."/>
            <person name="Pagani I."/>
            <person name="Ivanova N."/>
            <person name="Mavromatis K."/>
            <person name="Pati A."/>
            <person name="Tapia R."/>
            <person name="Han C."/>
            <person name="Goodwin L."/>
            <person name="Chen A."/>
            <person name="Palaniappan K."/>
            <person name="Land M."/>
            <person name="Hauser L."/>
            <person name="Chang Y.J."/>
            <person name="Jeffries C.D."/>
            <person name="Rohde M."/>
            <person name="Goker M."/>
            <person name="Tindall B.J."/>
            <person name="Detter J.C."/>
            <person name="Woyke T."/>
            <person name="Bristow J."/>
            <person name="Eisen J.A."/>
            <person name="Markowitz V."/>
            <person name="Hugenholtz P."/>
            <person name="Klenk H.P."/>
            <person name="Kyrpides N.C."/>
        </authorList>
    </citation>
    <scope>NUCLEOTIDE SEQUENCE [LARGE SCALE GENOMIC DNA]</scope>
    <source>
        <strain evidence="2">DSM 17132 / JCM 16389 / KACC 11308 / NBRC 106382 / 4M15</strain>
    </source>
</reference>